<name>A0ABN9TSH5_9DINO</name>
<evidence type="ECO:0000313" key="3">
    <source>
        <dbReference type="Proteomes" id="UP001189429"/>
    </source>
</evidence>
<feature type="compositionally biased region" description="Low complexity" evidence="1">
    <location>
        <begin position="68"/>
        <end position="77"/>
    </location>
</feature>
<proteinExistence type="predicted"/>
<accession>A0ABN9TSH5</accession>
<sequence length="197" mass="20572">MSRPPQHAADRVGEARAAAAAALVQLAESQMVAGAPEAAPPAAALPRPSPMERLPRVPRVPQAETLRADAASEAVPPEAAPPTAAPPTAMQRVQRVQPTTDIQAADGAVRLLKQQLSRVEAVLYWREKAAPHSPQVQDFRWRACELRRLVDEAVGWRAALDPGGPPGAAAVQARAAAAAGPPPTGRAGSCESPGRRD</sequence>
<dbReference type="Proteomes" id="UP001189429">
    <property type="component" value="Unassembled WGS sequence"/>
</dbReference>
<evidence type="ECO:0000313" key="2">
    <source>
        <dbReference type="EMBL" id="CAK0849099.1"/>
    </source>
</evidence>
<keyword evidence="3" id="KW-1185">Reference proteome</keyword>
<dbReference type="EMBL" id="CAUYUJ010015033">
    <property type="protein sequence ID" value="CAK0849099.1"/>
    <property type="molecule type" value="Genomic_DNA"/>
</dbReference>
<feature type="region of interest" description="Disordered" evidence="1">
    <location>
        <begin position="33"/>
        <end position="101"/>
    </location>
</feature>
<feature type="compositionally biased region" description="Low complexity" evidence="1">
    <location>
        <begin position="163"/>
        <end position="179"/>
    </location>
</feature>
<evidence type="ECO:0000256" key="1">
    <source>
        <dbReference type="SAM" id="MobiDB-lite"/>
    </source>
</evidence>
<comment type="caution">
    <text evidence="2">The sequence shown here is derived from an EMBL/GenBank/DDBJ whole genome shotgun (WGS) entry which is preliminary data.</text>
</comment>
<feature type="region of interest" description="Disordered" evidence="1">
    <location>
        <begin position="163"/>
        <end position="197"/>
    </location>
</feature>
<organism evidence="2 3">
    <name type="scientific">Prorocentrum cordatum</name>
    <dbReference type="NCBI Taxonomy" id="2364126"/>
    <lineage>
        <taxon>Eukaryota</taxon>
        <taxon>Sar</taxon>
        <taxon>Alveolata</taxon>
        <taxon>Dinophyceae</taxon>
        <taxon>Prorocentrales</taxon>
        <taxon>Prorocentraceae</taxon>
        <taxon>Prorocentrum</taxon>
    </lineage>
</organism>
<reference evidence="2" key="1">
    <citation type="submission" date="2023-10" db="EMBL/GenBank/DDBJ databases">
        <authorList>
            <person name="Chen Y."/>
            <person name="Shah S."/>
            <person name="Dougan E. K."/>
            <person name="Thang M."/>
            <person name="Chan C."/>
        </authorList>
    </citation>
    <scope>NUCLEOTIDE SEQUENCE [LARGE SCALE GENOMIC DNA]</scope>
</reference>
<feature type="compositionally biased region" description="Low complexity" evidence="1">
    <location>
        <begin position="33"/>
        <end position="46"/>
    </location>
</feature>
<protein>
    <submittedName>
        <fullName evidence="2">Uncharacterized protein</fullName>
    </submittedName>
</protein>
<gene>
    <name evidence="2" type="ORF">PCOR1329_LOCUS41868</name>
</gene>